<dbReference type="Proteomes" id="UP001196068">
    <property type="component" value="Unassembled WGS sequence"/>
</dbReference>
<dbReference type="CDD" id="cd22231">
    <property type="entry name" value="RHH_NikR_HicB-like"/>
    <property type="match status" value="1"/>
</dbReference>
<accession>A0AAF1KP98</accession>
<protein>
    <submittedName>
        <fullName evidence="2">Ribbon-helix-helix protein, CopG family</fullName>
    </submittedName>
</protein>
<evidence type="ECO:0000313" key="3">
    <source>
        <dbReference type="Proteomes" id="UP001196068"/>
    </source>
</evidence>
<dbReference type="InterPro" id="IPR010985">
    <property type="entry name" value="Ribbon_hlx_hlx"/>
</dbReference>
<evidence type="ECO:0000313" key="2">
    <source>
        <dbReference type="EMBL" id="MBR0655603.1"/>
    </source>
</evidence>
<dbReference type="Pfam" id="PF01402">
    <property type="entry name" value="RHH_1"/>
    <property type="match status" value="1"/>
</dbReference>
<proteinExistence type="predicted"/>
<sequence>MAETTRISLTLSADLAETLREAVASGDYANRAEILRDALRQWRDKRSQVQIATPLRTRGKEIWIK</sequence>
<keyword evidence="3" id="KW-1185">Reference proteome</keyword>
<dbReference type="GO" id="GO:0006355">
    <property type="term" value="P:regulation of DNA-templated transcription"/>
    <property type="evidence" value="ECO:0007669"/>
    <property type="project" value="InterPro"/>
</dbReference>
<comment type="caution">
    <text evidence="2">The sequence shown here is derived from an EMBL/GenBank/DDBJ whole genome shotgun (WGS) entry which is preliminary data.</text>
</comment>
<reference evidence="2" key="2">
    <citation type="journal article" date="2021" name="Syst. Appl. Microbiol.">
        <title>Roseomonas hellenica sp. nov., isolated from roots of wild-growing Alkanna tinctoria.</title>
        <authorList>
            <person name="Rat A."/>
            <person name="Naranjo H.D."/>
            <person name="Lebbe L."/>
            <person name="Cnockaert M."/>
            <person name="Krigas N."/>
            <person name="Grigoriadou K."/>
            <person name="Maloupa E."/>
            <person name="Willems A."/>
        </authorList>
    </citation>
    <scope>NUCLEOTIDE SEQUENCE</scope>
    <source>
        <strain evidence="2">LMG 28251</strain>
    </source>
</reference>
<dbReference type="RefSeq" id="WP_211874441.1">
    <property type="nucleotide sequence ID" value="NZ_JAAEDH010000011.1"/>
</dbReference>
<dbReference type="EMBL" id="JAAEDH010000011">
    <property type="protein sequence ID" value="MBR0655603.1"/>
    <property type="molecule type" value="Genomic_DNA"/>
</dbReference>
<evidence type="ECO:0000259" key="1">
    <source>
        <dbReference type="Pfam" id="PF01402"/>
    </source>
</evidence>
<organism evidence="2 3">
    <name type="scientific">Plastoroseomonas arctica</name>
    <dbReference type="NCBI Taxonomy" id="1509237"/>
    <lineage>
        <taxon>Bacteria</taxon>
        <taxon>Pseudomonadati</taxon>
        <taxon>Pseudomonadota</taxon>
        <taxon>Alphaproteobacteria</taxon>
        <taxon>Acetobacterales</taxon>
        <taxon>Acetobacteraceae</taxon>
        <taxon>Plastoroseomonas</taxon>
    </lineage>
</organism>
<gene>
    <name evidence="2" type="ORF">GXW79_10980</name>
</gene>
<dbReference type="SUPFAM" id="SSF47598">
    <property type="entry name" value="Ribbon-helix-helix"/>
    <property type="match status" value="1"/>
</dbReference>
<dbReference type="Gene3D" id="1.10.1220.10">
    <property type="entry name" value="Met repressor-like"/>
    <property type="match status" value="1"/>
</dbReference>
<dbReference type="InterPro" id="IPR002145">
    <property type="entry name" value="CopG"/>
</dbReference>
<reference evidence="2" key="1">
    <citation type="submission" date="2020-01" db="EMBL/GenBank/DDBJ databases">
        <authorList>
            <person name="Rat A."/>
        </authorList>
    </citation>
    <scope>NUCLEOTIDE SEQUENCE</scope>
    <source>
        <strain evidence="2">LMG 28251</strain>
    </source>
</reference>
<dbReference type="AlphaFoldDB" id="A0AAF1KP98"/>
<dbReference type="InterPro" id="IPR013321">
    <property type="entry name" value="Arc_rbn_hlx_hlx"/>
</dbReference>
<feature type="domain" description="Ribbon-helix-helix protein CopG" evidence="1">
    <location>
        <begin position="6"/>
        <end position="45"/>
    </location>
</feature>
<name>A0AAF1KP98_9PROT</name>